<evidence type="ECO:0000313" key="1">
    <source>
        <dbReference type="EMBL" id="JAH15597.1"/>
    </source>
</evidence>
<reference evidence="1" key="1">
    <citation type="submission" date="2014-11" db="EMBL/GenBank/DDBJ databases">
        <authorList>
            <person name="Amaro Gonzalez C."/>
        </authorList>
    </citation>
    <scope>NUCLEOTIDE SEQUENCE</scope>
</reference>
<proteinExistence type="predicted"/>
<dbReference type="AlphaFoldDB" id="A0A0E9QGH1"/>
<reference evidence="1" key="2">
    <citation type="journal article" date="2015" name="Fish Shellfish Immunol.">
        <title>Early steps in the European eel (Anguilla anguilla)-Vibrio vulnificus interaction in the gills: Role of the RtxA13 toxin.</title>
        <authorList>
            <person name="Callol A."/>
            <person name="Pajuelo D."/>
            <person name="Ebbesson L."/>
            <person name="Teles M."/>
            <person name="MacKenzie S."/>
            <person name="Amaro C."/>
        </authorList>
    </citation>
    <scope>NUCLEOTIDE SEQUENCE</scope>
</reference>
<sequence length="61" mass="6908">MVKRKCTAILKCTLVVTRYKTGKCIKGLRLDTFISGLYLYKRFINGCKYGCLLKSLANADL</sequence>
<protein>
    <submittedName>
        <fullName evidence="1">Uncharacterized protein</fullName>
    </submittedName>
</protein>
<accession>A0A0E9QGH1</accession>
<organism evidence="1">
    <name type="scientific">Anguilla anguilla</name>
    <name type="common">European freshwater eel</name>
    <name type="synonym">Muraena anguilla</name>
    <dbReference type="NCBI Taxonomy" id="7936"/>
    <lineage>
        <taxon>Eukaryota</taxon>
        <taxon>Metazoa</taxon>
        <taxon>Chordata</taxon>
        <taxon>Craniata</taxon>
        <taxon>Vertebrata</taxon>
        <taxon>Euteleostomi</taxon>
        <taxon>Actinopterygii</taxon>
        <taxon>Neopterygii</taxon>
        <taxon>Teleostei</taxon>
        <taxon>Anguilliformes</taxon>
        <taxon>Anguillidae</taxon>
        <taxon>Anguilla</taxon>
    </lineage>
</organism>
<dbReference type="EMBL" id="GBXM01092980">
    <property type="protein sequence ID" value="JAH15597.1"/>
    <property type="molecule type" value="Transcribed_RNA"/>
</dbReference>
<name>A0A0E9QGH1_ANGAN</name>